<organism evidence="3 4">
    <name type="scientific">Aquamicrobium zhengzhouense</name>
    <dbReference type="NCBI Taxonomy" id="2781738"/>
    <lineage>
        <taxon>Bacteria</taxon>
        <taxon>Pseudomonadati</taxon>
        <taxon>Pseudomonadota</taxon>
        <taxon>Alphaproteobacteria</taxon>
        <taxon>Hyphomicrobiales</taxon>
        <taxon>Phyllobacteriaceae</taxon>
        <taxon>Aquamicrobium</taxon>
    </lineage>
</organism>
<dbReference type="PROSITE" id="PS50234">
    <property type="entry name" value="VWFA"/>
    <property type="match status" value="1"/>
</dbReference>
<dbReference type="InterPro" id="IPR028087">
    <property type="entry name" value="Tad_N"/>
</dbReference>
<evidence type="ECO:0000259" key="2">
    <source>
        <dbReference type="PROSITE" id="PS50234"/>
    </source>
</evidence>
<keyword evidence="1" id="KW-0812">Transmembrane</keyword>
<gene>
    <name evidence="3" type="ORF">IOD40_15455</name>
</gene>
<dbReference type="EMBL" id="JADGMQ010000013">
    <property type="protein sequence ID" value="MBI1622054.1"/>
    <property type="molecule type" value="Genomic_DNA"/>
</dbReference>
<dbReference type="SUPFAM" id="SSF53300">
    <property type="entry name" value="vWA-like"/>
    <property type="match status" value="1"/>
</dbReference>
<accession>A0ABS0SFH4</accession>
<evidence type="ECO:0000313" key="3">
    <source>
        <dbReference type="EMBL" id="MBI1622054.1"/>
    </source>
</evidence>
<comment type="caution">
    <text evidence="3">The sequence shown here is derived from an EMBL/GenBank/DDBJ whole genome shotgun (WGS) entry which is preliminary data.</text>
</comment>
<feature type="domain" description="VWFA" evidence="2">
    <location>
        <begin position="151"/>
        <end position="456"/>
    </location>
</feature>
<dbReference type="InterPro" id="IPR002035">
    <property type="entry name" value="VWF_A"/>
</dbReference>
<dbReference type="InterPro" id="IPR036465">
    <property type="entry name" value="vWFA_dom_sf"/>
</dbReference>
<feature type="transmembrane region" description="Helical" evidence="1">
    <location>
        <begin position="21"/>
        <end position="41"/>
    </location>
</feature>
<name>A0ABS0SFH4_9HYPH</name>
<keyword evidence="1" id="KW-1133">Transmembrane helix</keyword>
<dbReference type="Pfam" id="PF13400">
    <property type="entry name" value="Tad"/>
    <property type="match status" value="1"/>
</dbReference>
<reference evidence="3 4" key="1">
    <citation type="submission" date="2020-10" db="EMBL/GenBank/DDBJ databases">
        <title>Aquamicrobium zhengzhouensis sp. nov., a exopolysaccharide producing bacterium isolated from farmland soil.</title>
        <authorList>
            <person name="Wang X."/>
        </authorList>
    </citation>
    <scope>NUCLEOTIDE SEQUENCE [LARGE SCALE GENOMIC DNA]</scope>
    <source>
        <strain evidence="4">cd-1</strain>
    </source>
</reference>
<proteinExistence type="predicted"/>
<protein>
    <submittedName>
        <fullName evidence="3">VWA domain-containing protein</fullName>
    </submittedName>
</protein>
<keyword evidence="1" id="KW-0472">Membrane</keyword>
<evidence type="ECO:0000313" key="4">
    <source>
        <dbReference type="Proteomes" id="UP000601789"/>
    </source>
</evidence>
<dbReference type="Gene3D" id="3.40.50.410">
    <property type="entry name" value="von Willebrand factor, type A domain"/>
    <property type="match status" value="2"/>
</dbReference>
<dbReference type="Proteomes" id="UP000601789">
    <property type="component" value="Unassembled WGS sequence"/>
</dbReference>
<sequence length="463" mass="50439">MLGLARVFSAASRLWRDRRGNFAMMTGIVMPVLLVGTGFGVNIGQVTLTRANLLAALDAAVTSTARDLTTGAIQEKDARPLVEAFLIANGLRAYAEDGRLKLDSLTIDRQARTVSAQASVLLDVAFPFFASQNQQLITTRSAALYSDKRVEVAMMLDVTGSMSGSKIRDLKAAATNAIDALIGAQNPQNPRVRIALIPYSDGVNVGSALANETVFVEREGRWDLPPPIGASQAQITANTGARTNNCATERRTENLGVDYSDDGPDARRTWYYDKSKKYYAKVNRDDRLKTCVRAVLRPLTADAALLKQQIQGFSIDGYTGGAIGIQWTYYMLSPNWRAAIRRADLGDGPEDHDPREVAKIAILMTDGDFNTAHADAVGDVQNQKSKSRANAEALCRRMKDDGIEIFTIGFGLGNNQNARRIMQNCASSDTNALKHYFETSTGSELNEAFMTIARNIEALALTQ</sequence>
<evidence type="ECO:0000256" key="1">
    <source>
        <dbReference type="SAM" id="Phobius"/>
    </source>
</evidence>
<keyword evidence="4" id="KW-1185">Reference proteome</keyword>
<dbReference type="CDD" id="cd00198">
    <property type="entry name" value="vWFA"/>
    <property type="match status" value="1"/>
</dbReference>
<dbReference type="Pfam" id="PF00092">
    <property type="entry name" value="VWA"/>
    <property type="match status" value="1"/>
</dbReference>